<name>A0A7I8HQ69_9ENTR</name>
<organism evidence="1">
    <name type="scientific">Enterobacter hormaechei subsp. xiangfangensis</name>
    <dbReference type="NCBI Taxonomy" id="1296536"/>
    <lineage>
        <taxon>Bacteria</taxon>
        <taxon>Pseudomonadati</taxon>
        <taxon>Pseudomonadota</taxon>
        <taxon>Gammaproteobacteria</taxon>
        <taxon>Enterobacterales</taxon>
        <taxon>Enterobacteriaceae</taxon>
        <taxon>Enterobacter</taxon>
        <taxon>Enterobacter cloacae complex</taxon>
    </lineage>
</organism>
<reference evidence="1" key="1">
    <citation type="submission" date="2020-10" db="EMBL/GenBank/DDBJ databases">
        <title>Plasmids encoding metallo-beta-lactamase blaIMP1 in Enterobacter xiangfangesis.</title>
        <authorList>
            <person name="Ohashi K."/>
            <person name="Kuwahara K."/>
            <person name="Kirikae T."/>
        </authorList>
    </citation>
    <scope>NUCLEOTIDE SEQUENCE</scope>
    <source>
        <strain evidence="1">NE_JUE15</strain>
        <plasmid evidence="1">pNE_JUE15</plasmid>
    </source>
</reference>
<dbReference type="AlphaFoldDB" id="A0A7I8HQ69"/>
<geneLocation type="plasmid" evidence="1">
    <name>pNE_JUE15</name>
</geneLocation>
<protein>
    <submittedName>
        <fullName evidence="1">Uncharacterized protein</fullName>
    </submittedName>
</protein>
<proteinExistence type="predicted"/>
<accession>A0A7I8HQ69</accession>
<evidence type="ECO:0000313" key="1">
    <source>
        <dbReference type="EMBL" id="BCM23246.1"/>
    </source>
</evidence>
<dbReference type="EMBL" id="LC589174">
    <property type="protein sequence ID" value="BCM23246.1"/>
    <property type="molecule type" value="Genomic_DNA"/>
</dbReference>
<keyword evidence="1" id="KW-0614">Plasmid</keyword>
<sequence length="51" mass="5454">MVGQAGDLCALHVLTSSSAEFSAQTVGDFSFNQNGKGLREDQILFFCLENG</sequence>